<dbReference type="RefSeq" id="WP_359885380.1">
    <property type="nucleotide sequence ID" value="NZ_JBEYHT010000093.1"/>
</dbReference>
<gene>
    <name evidence="1" type="ORF">SLA_6527</name>
</gene>
<sequence length="82" mass="9233">MIFWNPFAGGWFCDRGDEEDCLLGEAHAPIEGAVVPRPADVVSAVMLRFEPRRLDALPLNRGRAGRKRCRFRRAGRGNRHAS</sequence>
<dbReference type="KEGG" id="slau:SLA_6527"/>
<evidence type="ECO:0000313" key="1">
    <source>
        <dbReference type="EMBL" id="BAU87393.1"/>
    </source>
</evidence>
<keyword evidence="2" id="KW-1185">Reference proteome</keyword>
<dbReference type="AlphaFoldDB" id="A0A160P8X5"/>
<reference evidence="1 2" key="1">
    <citation type="journal article" date="2016" name="Genome Announc.">
        <title>Complete Genome Sequence of Thiostrepton-Producing Streptomyces laurentii ATCC 31255.</title>
        <authorList>
            <person name="Doi K."/>
            <person name="Fujino Y."/>
            <person name="Nagayoshi Y."/>
            <person name="Ohshima T."/>
            <person name="Ogata S."/>
        </authorList>
    </citation>
    <scope>NUCLEOTIDE SEQUENCE [LARGE SCALE GENOMIC DNA]</scope>
    <source>
        <strain evidence="1 2">ATCC 31255</strain>
    </source>
</reference>
<dbReference type="EMBL" id="AP017424">
    <property type="protein sequence ID" value="BAU87393.1"/>
    <property type="molecule type" value="Genomic_DNA"/>
</dbReference>
<organism evidence="1 2">
    <name type="scientific">Streptomyces laurentii</name>
    <dbReference type="NCBI Taxonomy" id="39478"/>
    <lineage>
        <taxon>Bacteria</taxon>
        <taxon>Bacillati</taxon>
        <taxon>Actinomycetota</taxon>
        <taxon>Actinomycetes</taxon>
        <taxon>Kitasatosporales</taxon>
        <taxon>Streptomycetaceae</taxon>
        <taxon>Streptomyces</taxon>
    </lineage>
</organism>
<dbReference type="Proteomes" id="UP000217676">
    <property type="component" value="Chromosome"/>
</dbReference>
<proteinExistence type="predicted"/>
<evidence type="ECO:0000313" key="2">
    <source>
        <dbReference type="Proteomes" id="UP000217676"/>
    </source>
</evidence>
<accession>A0A160P8X5</accession>
<protein>
    <submittedName>
        <fullName evidence="1">Uncharacterized protein</fullName>
    </submittedName>
</protein>
<name>A0A160P8X5_STRLU</name>